<evidence type="ECO:0000313" key="1">
    <source>
        <dbReference type="EMBL" id="EMF52429.1"/>
    </source>
</evidence>
<gene>
    <name evidence="1" type="ORF">SBD_5505</name>
</gene>
<protein>
    <submittedName>
        <fullName evidence="1">Uncharacterized protein</fullName>
    </submittedName>
</protein>
<name>M3FK27_9ACTN</name>
<reference evidence="2" key="1">
    <citation type="journal article" date="2013" name="Genome Announc.">
        <title>Draft Genome Sequence of Streptomyces bottropensis ATCC 25435, a Bottromycin-Producing Actinomycete.</title>
        <authorList>
            <person name="Zhang H."/>
            <person name="Zhou W."/>
            <person name="Zhuang Y."/>
            <person name="Liang X."/>
            <person name="Liu T."/>
        </authorList>
    </citation>
    <scope>NUCLEOTIDE SEQUENCE [LARGE SCALE GENOMIC DNA]</scope>
    <source>
        <strain evidence="2">ATCC 25435</strain>
    </source>
</reference>
<dbReference type="AlphaFoldDB" id="M3FK27"/>
<organism evidence="1 2">
    <name type="scientific">Streptomyces bottropensis ATCC 25435</name>
    <dbReference type="NCBI Taxonomy" id="1054862"/>
    <lineage>
        <taxon>Bacteria</taxon>
        <taxon>Bacillati</taxon>
        <taxon>Actinomycetota</taxon>
        <taxon>Actinomycetes</taxon>
        <taxon>Kitasatosporales</taxon>
        <taxon>Streptomycetaceae</taxon>
        <taxon>Streptomyces</taxon>
    </lineage>
</organism>
<dbReference type="EMBL" id="KB405094">
    <property type="protein sequence ID" value="EMF52429.1"/>
    <property type="molecule type" value="Genomic_DNA"/>
</dbReference>
<evidence type="ECO:0000313" key="2">
    <source>
        <dbReference type="Proteomes" id="UP000030760"/>
    </source>
</evidence>
<dbReference type="Proteomes" id="UP000030760">
    <property type="component" value="Unassembled WGS sequence"/>
</dbReference>
<accession>M3FK27</accession>
<sequence length="44" mass="4880">MHSAPDRLVGGYHDVHTAKFGEKVSLPGPIGMELDTEILKNYVR</sequence>
<proteinExistence type="predicted"/>